<feature type="region of interest" description="Disordered" evidence="1">
    <location>
        <begin position="170"/>
        <end position="243"/>
    </location>
</feature>
<keyword evidence="3" id="KW-1185">Reference proteome</keyword>
<evidence type="ECO:0000313" key="3">
    <source>
        <dbReference type="Proteomes" id="UP001172159"/>
    </source>
</evidence>
<evidence type="ECO:0000256" key="1">
    <source>
        <dbReference type="SAM" id="MobiDB-lite"/>
    </source>
</evidence>
<feature type="compositionally biased region" description="Basic residues" evidence="1">
    <location>
        <begin position="192"/>
        <end position="202"/>
    </location>
</feature>
<feature type="region of interest" description="Disordered" evidence="1">
    <location>
        <begin position="17"/>
        <end position="51"/>
    </location>
</feature>
<proteinExistence type="predicted"/>
<feature type="compositionally biased region" description="Basic and acidic residues" evidence="1">
    <location>
        <begin position="203"/>
        <end position="223"/>
    </location>
</feature>
<comment type="caution">
    <text evidence="2">The sequence shown here is derived from an EMBL/GenBank/DDBJ whole genome shotgun (WGS) entry which is preliminary data.</text>
</comment>
<organism evidence="2 3">
    <name type="scientific">Apiosordaria backusii</name>
    <dbReference type="NCBI Taxonomy" id="314023"/>
    <lineage>
        <taxon>Eukaryota</taxon>
        <taxon>Fungi</taxon>
        <taxon>Dikarya</taxon>
        <taxon>Ascomycota</taxon>
        <taxon>Pezizomycotina</taxon>
        <taxon>Sordariomycetes</taxon>
        <taxon>Sordariomycetidae</taxon>
        <taxon>Sordariales</taxon>
        <taxon>Lasiosphaeriaceae</taxon>
        <taxon>Apiosordaria</taxon>
    </lineage>
</organism>
<feature type="compositionally biased region" description="Basic residues" evidence="1">
    <location>
        <begin position="224"/>
        <end position="236"/>
    </location>
</feature>
<feature type="compositionally biased region" description="Basic and acidic residues" evidence="1">
    <location>
        <begin position="178"/>
        <end position="191"/>
    </location>
</feature>
<dbReference type="Proteomes" id="UP001172159">
    <property type="component" value="Unassembled WGS sequence"/>
</dbReference>
<dbReference type="EMBL" id="JAUKTV010000001">
    <property type="protein sequence ID" value="KAK0747864.1"/>
    <property type="molecule type" value="Genomic_DNA"/>
</dbReference>
<gene>
    <name evidence="2" type="ORF">B0T21DRAFT_406435</name>
</gene>
<sequence>MNASALLQSQGWLGKGHSLDSHRFSSSSSSSTTTTTTTDTTNNPSGRNARGLVNPLLISRNTDGRGIGTKTHYTSDQWWLSAFDQKLKGLDTTNSKQGITQTVTEGKLDAVGKIQEGKYTGTKGLYAFFVKGGLLEGTVEVDLLNNDGTATPETDDNGGGFSLRAKLAAKRAKKEAKRARENKTDRKERKEAKRLKRERREKKRAEKGERIGETKEERRAKKEERRKKKEAKGRKRAEKENKK</sequence>
<dbReference type="AlphaFoldDB" id="A0AA40EYU6"/>
<protein>
    <submittedName>
        <fullName evidence="2">Uncharacterized protein</fullName>
    </submittedName>
</protein>
<accession>A0AA40EYU6</accession>
<reference evidence="2" key="1">
    <citation type="submission" date="2023-06" db="EMBL/GenBank/DDBJ databases">
        <title>Genome-scale phylogeny and comparative genomics of the fungal order Sordariales.</title>
        <authorList>
            <consortium name="Lawrence Berkeley National Laboratory"/>
            <person name="Hensen N."/>
            <person name="Bonometti L."/>
            <person name="Westerberg I."/>
            <person name="Brannstrom I.O."/>
            <person name="Guillou S."/>
            <person name="Cros-Aarteil S."/>
            <person name="Calhoun S."/>
            <person name="Haridas S."/>
            <person name="Kuo A."/>
            <person name="Mondo S."/>
            <person name="Pangilinan J."/>
            <person name="Riley R."/>
            <person name="Labutti K."/>
            <person name="Andreopoulos B."/>
            <person name="Lipzen A."/>
            <person name="Chen C."/>
            <person name="Yanf M."/>
            <person name="Daum C."/>
            <person name="Ng V."/>
            <person name="Clum A."/>
            <person name="Steindorff A."/>
            <person name="Ohm R."/>
            <person name="Martin F."/>
            <person name="Silar P."/>
            <person name="Natvig D."/>
            <person name="Lalanne C."/>
            <person name="Gautier V."/>
            <person name="Ament-Velasquez S.L."/>
            <person name="Kruys A."/>
            <person name="Hutchinson M.I."/>
            <person name="Powell A.J."/>
            <person name="Barry K."/>
            <person name="Miller A.N."/>
            <person name="Grigoriev I.V."/>
            <person name="Debuchy R."/>
            <person name="Gladieux P."/>
            <person name="Thoren M.H."/>
            <person name="Johannesson H."/>
        </authorList>
    </citation>
    <scope>NUCLEOTIDE SEQUENCE</scope>
    <source>
        <strain evidence="2">CBS 540.89</strain>
    </source>
</reference>
<evidence type="ECO:0000313" key="2">
    <source>
        <dbReference type="EMBL" id="KAK0747864.1"/>
    </source>
</evidence>
<name>A0AA40EYU6_9PEZI</name>
<feature type="compositionally biased region" description="Low complexity" evidence="1">
    <location>
        <begin position="25"/>
        <end position="41"/>
    </location>
</feature>